<evidence type="ECO:0000313" key="3">
    <source>
        <dbReference type="Proteomes" id="UP001165405"/>
    </source>
</evidence>
<dbReference type="SUPFAM" id="SSF55811">
    <property type="entry name" value="Nudix"/>
    <property type="match status" value="1"/>
</dbReference>
<dbReference type="InterPro" id="IPR015797">
    <property type="entry name" value="NUDIX_hydrolase-like_dom_sf"/>
</dbReference>
<organism evidence="2 3">
    <name type="scientific">Antribacter soli</name>
    <dbReference type="NCBI Taxonomy" id="2910976"/>
    <lineage>
        <taxon>Bacteria</taxon>
        <taxon>Bacillati</taxon>
        <taxon>Actinomycetota</taxon>
        <taxon>Actinomycetes</taxon>
        <taxon>Micrococcales</taxon>
        <taxon>Promicromonosporaceae</taxon>
        <taxon>Antribacter</taxon>
    </lineage>
</organism>
<name>A0AA41QDS4_9MICO</name>
<dbReference type="Proteomes" id="UP001165405">
    <property type="component" value="Unassembled WGS sequence"/>
</dbReference>
<dbReference type="Gene3D" id="3.90.79.10">
    <property type="entry name" value="Nucleoside Triphosphate Pyrophosphohydrolase"/>
    <property type="match status" value="1"/>
</dbReference>
<proteinExistence type="predicted"/>
<accession>A0AA41QDS4</accession>
<dbReference type="Pfam" id="PF00293">
    <property type="entry name" value="NUDIX"/>
    <property type="match status" value="1"/>
</dbReference>
<comment type="caution">
    <text evidence="2">The sequence shown here is derived from an EMBL/GenBank/DDBJ whole genome shotgun (WGS) entry which is preliminary data.</text>
</comment>
<dbReference type="PROSITE" id="PS51462">
    <property type="entry name" value="NUDIX"/>
    <property type="match status" value="1"/>
</dbReference>
<gene>
    <name evidence="2" type="ORF">L1785_04665</name>
</gene>
<protein>
    <submittedName>
        <fullName evidence="2">NUDIX domain-containing protein</fullName>
    </submittedName>
</protein>
<reference evidence="2" key="1">
    <citation type="submission" date="2022-01" db="EMBL/GenBank/DDBJ databases">
        <title>Antribacter sp. nov., isolated from Guizhou of China.</title>
        <authorList>
            <person name="Chengliang C."/>
            <person name="Ya Z."/>
        </authorList>
    </citation>
    <scope>NUCLEOTIDE SEQUENCE</scope>
    <source>
        <strain evidence="2">KLBMP 9083</strain>
    </source>
</reference>
<dbReference type="RefSeq" id="WP_236088023.1">
    <property type="nucleotide sequence ID" value="NZ_JAKGSG010000018.1"/>
</dbReference>
<dbReference type="EMBL" id="JAKGSG010000018">
    <property type="protein sequence ID" value="MCF4120267.1"/>
    <property type="molecule type" value="Genomic_DNA"/>
</dbReference>
<feature type="domain" description="Nudix hydrolase" evidence="1">
    <location>
        <begin position="39"/>
        <end position="178"/>
    </location>
</feature>
<dbReference type="InterPro" id="IPR000086">
    <property type="entry name" value="NUDIX_hydrolase_dom"/>
</dbReference>
<dbReference type="AlphaFoldDB" id="A0AA41QDS4"/>
<sequence>MPDDVPLAPVAPTSHTPPPLLHRHAGDAWVACGDHRHWGLFGAAGLLLARREPAPADGDPGRVAAVVLQHRALWSDQGGTWGIPGGALAPHEDAVAGALREAAEEAAVDPADIQVLATYVLEHPAWSYTTVIAEVAPGAVVEPAAADPESLEVRWAGLTELGALPLLGAFADALPALLAVYEGDTTILGGPPSSGTR</sequence>
<keyword evidence="3" id="KW-1185">Reference proteome</keyword>
<evidence type="ECO:0000259" key="1">
    <source>
        <dbReference type="PROSITE" id="PS51462"/>
    </source>
</evidence>
<evidence type="ECO:0000313" key="2">
    <source>
        <dbReference type="EMBL" id="MCF4120267.1"/>
    </source>
</evidence>